<protein>
    <recommendedName>
        <fullName evidence="2">Acb2/Tad1 hairpin domain-containing protein</fullName>
    </recommendedName>
</protein>
<organism evidence="3 4">
    <name type="scientific">Nocardia panacis</name>
    <dbReference type="NCBI Taxonomy" id="2340916"/>
    <lineage>
        <taxon>Bacteria</taxon>
        <taxon>Bacillati</taxon>
        <taxon>Actinomycetota</taxon>
        <taxon>Actinomycetes</taxon>
        <taxon>Mycobacteriales</taxon>
        <taxon>Nocardiaceae</taxon>
        <taxon>Nocardia</taxon>
    </lineage>
</organism>
<feature type="domain" description="Acb2/Tad1 hairpin" evidence="2">
    <location>
        <begin position="8"/>
        <end position="68"/>
    </location>
</feature>
<keyword evidence="4" id="KW-1185">Reference proteome</keyword>
<keyword evidence="1" id="KW-0547">Nucleotide-binding</keyword>
<dbReference type="Pfam" id="PF24729">
    <property type="entry name" value="Acb2_Tad1_hairpin"/>
    <property type="match status" value="1"/>
</dbReference>
<evidence type="ECO:0000313" key="3">
    <source>
        <dbReference type="EMBL" id="RJO74904.1"/>
    </source>
</evidence>
<evidence type="ECO:0000259" key="2">
    <source>
        <dbReference type="Pfam" id="PF24729"/>
    </source>
</evidence>
<evidence type="ECO:0000256" key="1">
    <source>
        <dbReference type="ARBA" id="ARBA00022741"/>
    </source>
</evidence>
<gene>
    <name evidence="3" type="ORF">D5S18_15930</name>
</gene>
<dbReference type="Proteomes" id="UP000266677">
    <property type="component" value="Unassembled WGS sequence"/>
</dbReference>
<evidence type="ECO:0000313" key="4">
    <source>
        <dbReference type="Proteomes" id="UP000266677"/>
    </source>
</evidence>
<dbReference type="EMBL" id="QZFU01000019">
    <property type="protein sequence ID" value="RJO74904.1"/>
    <property type="molecule type" value="Genomic_DNA"/>
</dbReference>
<sequence length="71" mass="7851">MVNMSDLDDRFNYHEPSNDFTLSAHVLTRAACRDLAEAITALVPEGREKALAITKVEEAMFWANAGIARQG</sequence>
<accession>A0A3A4K7B8</accession>
<reference evidence="3 4" key="1">
    <citation type="submission" date="2018-09" db="EMBL/GenBank/DDBJ databases">
        <title>YIM PH21274 draft genome.</title>
        <authorList>
            <person name="Miao C."/>
        </authorList>
    </citation>
    <scope>NUCLEOTIDE SEQUENCE [LARGE SCALE GENOMIC DNA]</scope>
    <source>
        <strain evidence="3 4">YIM PH 21724</strain>
    </source>
</reference>
<dbReference type="AlphaFoldDB" id="A0A3A4K7B8"/>
<comment type="caution">
    <text evidence="3">The sequence shown here is derived from an EMBL/GenBank/DDBJ whole genome shotgun (WGS) entry which is preliminary data.</text>
</comment>
<dbReference type="GO" id="GO:0000166">
    <property type="term" value="F:nucleotide binding"/>
    <property type="evidence" value="ECO:0007669"/>
    <property type="project" value="UniProtKB-KW"/>
</dbReference>
<dbReference type="InterPro" id="IPR056098">
    <property type="entry name" value="Acb2/Tad1_hairpin"/>
</dbReference>
<name>A0A3A4K7B8_9NOCA</name>
<proteinExistence type="predicted"/>